<sequence length="240" mass="27663">MEKKGGEGEHSKARHNEQFKEHRYKKWGSRRNNYQQEKVRNKVGVIIENKFDALEEKKETTDEKGHQGEEKDKMIDENKVEKKRDINQSASSSSGQKDRQTESQSSTAGKGKNPIEISSEEKETVVEGTPNSTRSTNQKGNNISKEKAVRKNKEEDMQDKDESLKKAPDLMEEREDQIQEKRELEKDENMEYNIQQISKAGDLSPRHTDSLKNGTKRGKLTIPFQVQTRSNKVKITKSDQ</sequence>
<feature type="compositionally biased region" description="Polar residues" evidence="1">
    <location>
        <begin position="129"/>
        <end position="143"/>
    </location>
</feature>
<dbReference type="AlphaFoldDB" id="M1DQP4"/>
<feature type="region of interest" description="Disordered" evidence="1">
    <location>
        <begin position="1"/>
        <end position="222"/>
    </location>
</feature>
<feature type="compositionally biased region" description="Basic and acidic residues" evidence="1">
    <location>
        <begin position="49"/>
        <end position="86"/>
    </location>
</feature>
<dbReference type="InParanoid" id="M1DQP4"/>
<reference evidence="3" key="1">
    <citation type="journal article" date="2011" name="Nature">
        <title>Genome sequence and analysis of the tuber crop potato.</title>
        <authorList>
            <consortium name="The Potato Genome Sequencing Consortium"/>
        </authorList>
    </citation>
    <scope>NUCLEOTIDE SEQUENCE [LARGE SCALE GENOMIC DNA]</scope>
    <source>
        <strain evidence="3">cv. DM1-3 516 R44</strain>
    </source>
</reference>
<evidence type="ECO:0000256" key="1">
    <source>
        <dbReference type="SAM" id="MobiDB-lite"/>
    </source>
</evidence>
<dbReference type="EnsemblPlants" id="PGSC0003DMT400092854">
    <property type="protein sequence ID" value="PGSC0003DMT400092854"/>
    <property type="gene ID" value="PGSC0003DMG400042425"/>
</dbReference>
<accession>M1DQP4</accession>
<feature type="compositionally biased region" description="Basic and acidic residues" evidence="1">
    <location>
        <begin position="144"/>
        <end position="189"/>
    </location>
</feature>
<evidence type="ECO:0000313" key="3">
    <source>
        <dbReference type="Proteomes" id="UP000011115"/>
    </source>
</evidence>
<dbReference type="Proteomes" id="UP000011115">
    <property type="component" value="Unassembled WGS sequence"/>
</dbReference>
<feature type="compositionally biased region" description="Basic and acidic residues" evidence="1">
    <location>
        <begin position="1"/>
        <end position="21"/>
    </location>
</feature>
<reference evidence="2" key="2">
    <citation type="submission" date="2015-06" db="UniProtKB">
        <authorList>
            <consortium name="EnsemblPlants"/>
        </authorList>
    </citation>
    <scope>IDENTIFICATION</scope>
    <source>
        <strain evidence="2">DM1-3 516 R44</strain>
    </source>
</reference>
<proteinExistence type="predicted"/>
<dbReference type="Gramene" id="PGSC0003DMT400092854">
    <property type="protein sequence ID" value="PGSC0003DMT400092854"/>
    <property type="gene ID" value="PGSC0003DMG400042425"/>
</dbReference>
<dbReference type="OMA" id="HIRSTRI"/>
<evidence type="ECO:0000313" key="2">
    <source>
        <dbReference type="EnsemblPlants" id="PGSC0003DMT400092854"/>
    </source>
</evidence>
<keyword evidence="3" id="KW-1185">Reference proteome</keyword>
<dbReference type="HOGENOM" id="CLU_1158087_0_0_1"/>
<protein>
    <submittedName>
        <fullName evidence="2">Syne-1B</fullName>
    </submittedName>
</protein>
<name>M1DQP4_SOLTU</name>
<dbReference type="PaxDb" id="4113-PGSC0003DMT400092854"/>
<organism evidence="2 3">
    <name type="scientific">Solanum tuberosum</name>
    <name type="common">Potato</name>
    <dbReference type="NCBI Taxonomy" id="4113"/>
    <lineage>
        <taxon>Eukaryota</taxon>
        <taxon>Viridiplantae</taxon>
        <taxon>Streptophyta</taxon>
        <taxon>Embryophyta</taxon>
        <taxon>Tracheophyta</taxon>
        <taxon>Spermatophyta</taxon>
        <taxon>Magnoliopsida</taxon>
        <taxon>eudicotyledons</taxon>
        <taxon>Gunneridae</taxon>
        <taxon>Pentapetalae</taxon>
        <taxon>asterids</taxon>
        <taxon>lamiids</taxon>
        <taxon>Solanales</taxon>
        <taxon>Solanaceae</taxon>
        <taxon>Solanoideae</taxon>
        <taxon>Solaneae</taxon>
        <taxon>Solanum</taxon>
    </lineage>
</organism>